<evidence type="ECO:0000313" key="3">
    <source>
        <dbReference type="Proteomes" id="UP000251956"/>
    </source>
</evidence>
<keyword evidence="3" id="KW-1185">Reference proteome</keyword>
<evidence type="ECO:0000313" key="2">
    <source>
        <dbReference type="EMBL" id="RAZ76444.1"/>
    </source>
</evidence>
<organism evidence="2 3">
    <name type="scientific">Mesorhizobium atlanticum</name>
    <dbReference type="NCBI Taxonomy" id="2233532"/>
    <lineage>
        <taxon>Bacteria</taxon>
        <taxon>Pseudomonadati</taxon>
        <taxon>Pseudomonadota</taxon>
        <taxon>Alphaproteobacteria</taxon>
        <taxon>Hyphomicrobiales</taxon>
        <taxon>Phyllobacteriaceae</taxon>
        <taxon>Mesorhizobium</taxon>
    </lineage>
</organism>
<evidence type="ECO:0000256" key="1">
    <source>
        <dbReference type="SAM" id="MobiDB-lite"/>
    </source>
</evidence>
<name>A0A330GRH0_9HYPH</name>
<proteinExistence type="predicted"/>
<feature type="region of interest" description="Disordered" evidence="1">
    <location>
        <begin position="1"/>
        <end position="50"/>
    </location>
</feature>
<feature type="compositionally biased region" description="Low complexity" evidence="1">
    <location>
        <begin position="40"/>
        <end position="49"/>
    </location>
</feature>
<dbReference type="EMBL" id="QMBQ01000004">
    <property type="protein sequence ID" value="RAZ76444.1"/>
    <property type="molecule type" value="Genomic_DNA"/>
</dbReference>
<protein>
    <submittedName>
        <fullName evidence="2">Uncharacterized protein</fullName>
    </submittedName>
</protein>
<dbReference type="AlphaFoldDB" id="A0A330GRH0"/>
<sequence>MATNSRKPVAKKTRATQSRTTQANAGAGPAIAERSKDAKPAFGKAAPKKVTSGLAHKVAAHKVEAKNAKRPKPAAKKSGPIRAVASVATGAVVATARLAASVFGRGGASAKTK</sequence>
<gene>
    <name evidence="2" type="ORF">DPM35_17335</name>
</gene>
<reference evidence="2 3" key="2">
    <citation type="submission" date="2018-07" db="EMBL/GenBank/DDBJ databases">
        <title>Diversity of Mesorhizobium strains in Brazil.</title>
        <authorList>
            <person name="Helene L.C.F."/>
            <person name="Dall'Agnol R."/>
            <person name="Delamuta J.R.M."/>
            <person name="Hungria M."/>
        </authorList>
    </citation>
    <scope>NUCLEOTIDE SEQUENCE [LARGE SCALE GENOMIC DNA]</scope>
    <source>
        <strain evidence="2 3">CNPSo 3140</strain>
    </source>
</reference>
<dbReference type="Proteomes" id="UP000251956">
    <property type="component" value="Unassembled WGS sequence"/>
</dbReference>
<reference evidence="3" key="1">
    <citation type="submission" date="2018-06" db="EMBL/GenBank/DDBJ databases">
        <authorList>
            <person name="Helene L.C."/>
            <person name="Dall'Agnol R."/>
            <person name="Delamuta J.R."/>
            <person name="Hungria M."/>
        </authorList>
    </citation>
    <scope>NUCLEOTIDE SEQUENCE [LARGE SCALE GENOMIC DNA]</scope>
    <source>
        <strain evidence="3">CNPSo 3140</strain>
    </source>
</reference>
<comment type="caution">
    <text evidence="2">The sequence shown here is derived from an EMBL/GenBank/DDBJ whole genome shotgun (WGS) entry which is preliminary data.</text>
</comment>
<accession>A0A330GRH0</accession>
<dbReference type="OrthoDB" id="8098486at2"/>
<feature type="compositionally biased region" description="Polar residues" evidence="1">
    <location>
        <begin position="15"/>
        <end position="24"/>
    </location>
</feature>